<evidence type="ECO:0000313" key="1">
    <source>
        <dbReference type="EMBL" id="MDX5949679.1"/>
    </source>
</evidence>
<name>A0A4D8QWL7_AZOBR</name>
<dbReference type="Proteomes" id="UP000298774">
    <property type="component" value="Plasmid p3"/>
</dbReference>
<dbReference type="GeneID" id="56447916"/>
<accession>A0A4D8QWL7</accession>
<dbReference type="Proteomes" id="UP001277471">
    <property type="component" value="Unassembled WGS sequence"/>
</dbReference>
<evidence type="ECO:0000313" key="2">
    <source>
        <dbReference type="EMBL" id="QCO12896.1"/>
    </source>
</evidence>
<organism evidence="2 3">
    <name type="scientific">Azospirillum brasilense</name>
    <dbReference type="NCBI Taxonomy" id="192"/>
    <lineage>
        <taxon>Bacteria</taxon>
        <taxon>Pseudomonadati</taxon>
        <taxon>Pseudomonadota</taxon>
        <taxon>Alphaproteobacteria</taxon>
        <taxon>Rhodospirillales</taxon>
        <taxon>Azospirillaceae</taxon>
        <taxon>Azospirillum</taxon>
    </lineage>
</organism>
<evidence type="ECO:0000313" key="4">
    <source>
        <dbReference type="Proteomes" id="UP001277471"/>
    </source>
</evidence>
<sequence length="137" mass="15534">MLQRRQQPRQPSGIDYSALAIPKGGKVGRVKPGRYENDKHRKDVAGMLCCLWQLGECNGPVAGHHLLIPWVGIRGGKRRSDDRNLLPLCHHHHVGDGGVHRHGNEEAFFREKTGHPEYGRVLAEKLWKDSPFWEPVP</sequence>
<dbReference type="Gene3D" id="3.30.40.190">
    <property type="match status" value="1"/>
</dbReference>
<keyword evidence="4" id="KW-1185">Reference proteome</keyword>
<geneLocation type="plasmid" evidence="2 3">
    <name>p3</name>
</geneLocation>
<dbReference type="EMBL" id="CP032342">
    <property type="protein sequence ID" value="QCO12896.1"/>
    <property type="molecule type" value="Genomic_DNA"/>
</dbReference>
<evidence type="ECO:0000313" key="3">
    <source>
        <dbReference type="Proteomes" id="UP000298774"/>
    </source>
</evidence>
<gene>
    <name evidence="2" type="ORF">D3868_28215</name>
    <name evidence="1" type="ORF">SIM66_00455</name>
</gene>
<dbReference type="EMBL" id="JAWXYC010000001">
    <property type="protein sequence ID" value="MDX5949679.1"/>
    <property type="molecule type" value="Genomic_DNA"/>
</dbReference>
<evidence type="ECO:0008006" key="5">
    <source>
        <dbReference type="Google" id="ProtNLM"/>
    </source>
</evidence>
<protein>
    <recommendedName>
        <fullName evidence="5">DUF968 domain-containing protein</fullName>
    </recommendedName>
</protein>
<reference evidence="2 3" key="1">
    <citation type="submission" date="2018-09" db="EMBL/GenBank/DDBJ databases">
        <title>Whole genome based analysis of evolution and adaptive divergence in Indian and Brazilian strains of Azospirillum brasilense.</title>
        <authorList>
            <person name="Singh C."/>
            <person name="Tripathi A.K."/>
        </authorList>
    </citation>
    <scope>NUCLEOTIDE SEQUENCE [LARGE SCALE GENOMIC DNA]</scope>
    <source>
        <strain evidence="2 3">MTCC4038</strain>
        <plasmid evidence="2 3">p3</plasmid>
    </source>
</reference>
<proteinExistence type="predicted"/>
<dbReference type="RefSeq" id="WP_105217777.1">
    <property type="nucleotide sequence ID" value="NZ_CP032342.1"/>
</dbReference>
<dbReference type="AlphaFoldDB" id="A0A4D8QWL7"/>
<keyword evidence="2" id="KW-0614">Plasmid</keyword>
<reference evidence="1 4" key="2">
    <citation type="submission" date="2023-11" db="EMBL/GenBank/DDBJ databases">
        <title>MicrobeMod: A computational toolkit for identifying prokaryotic methylation and restriction-modification with nanopore sequencing.</title>
        <authorList>
            <person name="Crits-Christoph A."/>
            <person name="Kang S.C."/>
            <person name="Lee H."/>
            <person name="Ostrov N."/>
        </authorList>
    </citation>
    <scope>NUCLEOTIDE SEQUENCE [LARGE SCALE GENOMIC DNA]</scope>
    <source>
        <strain evidence="1 4">ATCC 29145</strain>
    </source>
</reference>